<dbReference type="Pfam" id="PF03992">
    <property type="entry name" value="ABM"/>
    <property type="match status" value="1"/>
</dbReference>
<dbReference type="GO" id="GO:0004497">
    <property type="term" value="F:monooxygenase activity"/>
    <property type="evidence" value="ECO:0007669"/>
    <property type="project" value="UniProtKB-KW"/>
</dbReference>
<protein>
    <submittedName>
        <fullName evidence="2">Antibiotic biosynthesis monooxygenase family protein</fullName>
        <ecNumber evidence="2">1.14.-.-</ecNumber>
    </submittedName>
</protein>
<dbReference type="InterPro" id="IPR011008">
    <property type="entry name" value="Dimeric_a/b-barrel"/>
</dbReference>
<dbReference type="InterPro" id="IPR052936">
    <property type="entry name" value="Jasmonate_Hydroxylase-like"/>
</dbReference>
<evidence type="ECO:0000313" key="3">
    <source>
        <dbReference type="Proteomes" id="UP001595705"/>
    </source>
</evidence>
<feature type="domain" description="ABM" evidence="1">
    <location>
        <begin position="13"/>
        <end position="100"/>
    </location>
</feature>
<dbReference type="InterPro" id="IPR007138">
    <property type="entry name" value="ABM_dom"/>
</dbReference>
<dbReference type="PANTHER" id="PTHR37811:SF2">
    <property type="entry name" value="ABM DOMAIN-CONTAINING PROTEIN"/>
    <property type="match status" value="1"/>
</dbReference>
<evidence type="ECO:0000313" key="2">
    <source>
        <dbReference type="EMBL" id="MFC3714771.1"/>
    </source>
</evidence>
<gene>
    <name evidence="2" type="ORF">ACFONC_01185</name>
</gene>
<dbReference type="PROSITE" id="PS51725">
    <property type="entry name" value="ABM"/>
    <property type="match status" value="1"/>
</dbReference>
<keyword evidence="2" id="KW-0503">Monooxygenase</keyword>
<organism evidence="2 3">
    <name type="scientific">Luteimonas soli</name>
    <dbReference type="NCBI Taxonomy" id="1648966"/>
    <lineage>
        <taxon>Bacteria</taxon>
        <taxon>Pseudomonadati</taxon>
        <taxon>Pseudomonadota</taxon>
        <taxon>Gammaproteobacteria</taxon>
        <taxon>Lysobacterales</taxon>
        <taxon>Lysobacteraceae</taxon>
        <taxon>Luteimonas</taxon>
    </lineage>
</organism>
<dbReference type="EMBL" id="JBHRYA010000001">
    <property type="protein sequence ID" value="MFC3714771.1"/>
    <property type="molecule type" value="Genomic_DNA"/>
</dbReference>
<dbReference type="EC" id="1.14.-.-" evidence="2"/>
<dbReference type="Gene3D" id="3.30.70.100">
    <property type="match status" value="1"/>
</dbReference>
<proteinExistence type="predicted"/>
<dbReference type="PANTHER" id="PTHR37811">
    <property type="entry name" value="BLL5343 PROTEIN"/>
    <property type="match status" value="1"/>
</dbReference>
<accession>A0ABV7XFR5</accession>
<dbReference type="RefSeq" id="WP_386741720.1">
    <property type="nucleotide sequence ID" value="NZ_JBHRYA010000001.1"/>
</dbReference>
<comment type="caution">
    <text evidence="2">The sequence shown here is derived from an EMBL/GenBank/DDBJ whole genome shotgun (WGS) entry which is preliminary data.</text>
</comment>
<name>A0ABV7XFR5_9GAMM</name>
<dbReference type="SUPFAM" id="SSF54909">
    <property type="entry name" value="Dimeric alpha+beta barrel"/>
    <property type="match status" value="1"/>
</dbReference>
<sequence>MTTPFANLPAPPYYAVIFSSRRRDGDDDGYGAAAERMVELAREQPGFLGVESTRGADGFGITVSYWESEEAIRAWRRHAEHAATREQGRARWYAHFEIRVAKVERAYGWDAGGGQHGE</sequence>
<keyword evidence="2" id="KW-0560">Oxidoreductase</keyword>
<keyword evidence="3" id="KW-1185">Reference proteome</keyword>
<dbReference type="Proteomes" id="UP001595705">
    <property type="component" value="Unassembled WGS sequence"/>
</dbReference>
<evidence type="ECO:0000259" key="1">
    <source>
        <dbReference type="PROSITE" id="PS51725"/>
    </source>
</evidence>
<reference evidence="3" key="1">
    <citation type="journal article" date="2019" name="Int. J. Syst. Evol. Microbiol.">
        <title>The Global Catalogue of Microorganisms (GCM) 10K type strain sequencing project: providing services to taxonomists for standard genome sequencing and annotation.</title>
        <authorList>
            <consortium name="The Broad Institute Genomics Platform"/>
            <consortium name="The Broad Institute Genome Sequencing Center for Infectious Disease"/>
            <person name="Wu L."/>
            <person name="Ma J."/>
        </authorList>
    </citation>
    <scope>NUCLEOTIDE SEQUENCE [LARGE SCALE GENOMIC DNA]</scope>
    <source>
        <strain evidence="3">KCTC 42441</strain>
    </source>
</reference>